<sequence length="421" mass="47689">MAIPIPWLFMVDQSSQMAGSPHPFPWYLLSSNGICIRSRTADRSTDFGGAFGIRRRLSEPRTPSAFIVFSAQNIALPFFASCDVSLDPQSPHPVLTMGGKSQKKRQCIRNAAYEREGRRLRHRAAVVANRFYCIPEMFGRELLPHCTLETVMVLSLISHYARNLIRAFFLANQRTLLEPFVEETNLNAFYDVLESSLSGMAGSFASSLLTPPYYTALTTDLNIFTPYGNLFIWRDFFDRLALVPVKKPTGVDRRYFHTTSNHIVYHAKTADFTISITESNDNSLFTPLIGATTTLNTTLCTAARFYSLYASLLSQRRALEAWFPTPVRKAVAIGKRRYRSSFSTASWERPCGIHCPILWRHIRGLEKVGIFTWGGYKGQHGDFSEVGIPFSDTDLKWRLGDTCSNENCPWRHGNYFAIPTE</sequence>
<accession>A0AAD6WMR7</accession>
<proteinExistence type="predicted"/>
<name>A0AAD6WMR7_9AGAR</name>
<comment type="caution">
    <text evidence="1">The sequence shown here is derived from an EMBL/GenBank/DDBJ whole genome shotgun (WGS) entry which is preliminary data.</text>
</comment>
<dbReference type="EMBL" id="JARJCM010000348">
    <property type="protein sequence ID" value="KAJ7018245.1"/>
    <property type="molecule type" value="Genomic_DNA"/>
</dbReference>
<dbReference type="AlphaFoldDB" id="A0AAD6WMR7"/>
<reference evidence="1" key="1">
    <citation type="submission" date="2023-03" db="EMBL/GenBank/DDBJ databases">
        <title>Massive genome expansion in bonnet fungi (Mycena s.s.) driven by repeated elements and novel gene families across ecological guilds.</title>
        <authorList>
            <consortium name="Lawrence Berkeley National Laboratory"/>
            <person name="Harder C.B."/>
            <person name="Miyauchi S."/>
            <person name="Viragh M."/>
            <person name="Kuo A."/>
            <person name="Thoen E."/>
            <person name="Andreopoulos B."/>
            <person name="Lu D."/>
            <person name="Skrede I."/>
            <person name="Drula E."/>
            <person name="Henrissat B."/>
            <person name="Morin E."/>
            <person name="Kohler A."/>
            <person name="Barry K."/>
            <person name="LaButti K."/>
            <person name="Morin E."/>
            <person name="Salamov A."/>
            <person name="Lipzen A."/>
            <person name="Mereny Z."/>
            <person name="Hegedus B."/>
            <person name="Baldrian P."/>
            <person name="Stursova M."/>
            <person name="Weitz H."/>
            <person name="Taylor A."/>
            <person name="Grigoriev I.V."/>
            <person name="Nagy L.G."/>
            <person name="Martin F."/>
            <person name="Kauserud H."/>
        </authorList>
    </citation>
    <scope>NUCLEOTIDE SEQUENCE</scope>
    <source>
        <strain evidence="1">CBHHK200</strain>
    </source>
</reference>
<organism evidence="1 2">
    <name type="scientific">Mycena alexandri</name>
    <dbReference type="NCBI Taxonomy" id="1745969"/>
    <lineage>
        <taxon>Eukaryota</taxon>
        <taxon>Fungi</taxon>
        <taxon>Dikarya</taxon>
        <taxon>Basidiomycota</taxon>
        <taxon>Agaricomycotina</taxon>
        <taxon>Agaricomycetes</taxon>
        <taxon>Agaricomycetidae</taxon>
        <taxon>Agaricales</taxon>
        <taxon>Marasmiineae</taxon>
        <taxon>Mycenaceae</taxon>
        <taxon>Mycena</taxon>
    </lineage>
</organism>
<evidence type="ECO:0000313" key="1">
    <source>
        <dbReference type="EMBL" id="KAJ7018245.1"/>
    </source>
</evidence>
<evidence type="ECO:0000313" key="2">
    <source>
        <dbReference type="Proteomes" id="UP001218188"/>
    </source>
</evidence>
<keyword evidence="2" id="KW-1185">Reference proteome</keyword>
<gene>
    <name evidence="1" type="ORF">C8F04DRAFT_1277926</name>
</gene>
<protein>
    <submittedName>
        <fullName evidence="1">Uncharacterized protein</fullName>
    </submittedName>
</protein>
<dbReference type="Proteomes" id="UP001218188">
    <property type="component" value="Unassembled WGS sequence"/>
</dbReference>